<keyword evidence="6 7" id="KW-0998">Cell outer membrane</keyword>
<feature type="domain" description="TonB-dependent receptor plug" evidence="9">
    <location>
        <begin position="231"/>
        <end position="364"/>
    </location>
</feature>
<keyword evidence="11" id="KW-1185">Reference proteome</keyword>
<keyword evidence="2 7" id="KW-0813">Transport</keyword>
<dbReference type="InterPro" id="IPR036942">
    <property type="entry name" value="Beta-barrel_TonB_sf"/>
</dbReference>
<feature type="transmembrane region" description="Helical" evidence="8">
    <location>
        <begin position="12"/>
        <end position="33"/>
    </location>
</feature>
<evidence type="ECO:0000313" key="11">
    <source>
        <dbReference type="Proteomes" id="UP001172083"/>
    </source>
</evidence>
<dbReference type="Gene3D" id="2.60.40.1120">
    <property type="entry name" value="Carboxypeptidase-like, regulatory domain"/>
    <property type="match status" value="1"/>
</dbReference>
<dbReference type="InterPro" id="IPR037066">
    <property type="entry name" value="Plug_dom_sf"/>
</dbReference>
<dbReference type="SUPFAM" id="SSF56935">
    <property type="entry name" value="Porins"/>
    <property type="match status" value="1"/>
</dbReference>
<name>A0ABT8LB71_9BACT</name>
<dbReference type="NCBIfam" id="TIGR04056">
    <property type="entry name" value="OMP_RagA_SusC"/>
    <property type="match status" value="1"/>
</dbReference>
<dbReference type="RefSeq" id="WP_346758958.1">
    <property type="nucleotide sequence ID" value="NZ_JAUJEB010000003.1"/>
</dbReference>
<proteinExistence type="inferred from homology"/>
<comment type="caution">
    <text evidence="10">The sequence shown here is derived from an EMBL/GenBank/DDBJ whole genome shotgun (WGS) entry which is preliminary data.</text>
</comment>
<keyword evidence="3 7" id="KW-1134">Transmembrane beta strand</keyword>
<evidence type="ECO:0000256" key="2">
    <source>
        <dbReference type="ARBA" id="ARBA00022448"/>
    </source>
</evidence>
<dbReference type="Proteomes" id="UP001172083">
    <property type="component" value="Unassembled WGS sequence"/>
</dbReference>
<dbReference type="InterPro" id="IPR008969">
    <property type="entry name" value="CarboxyPept-like_regulatory"/>
</dbReference>
<accession>A0ABT8LB71</accession>
<dbReference type="NCBIfam" id="TIGR04057">
    <property type="entry name" value="SusC_RagA_signa"/>
    <property type="match status" value="1"/>
</dbReference>
<evidence type="ECO:0000256" key="3">
    <source>
        <dbReference type="ARBA" id="ARBA00022452"/>
    </source>
</evidence>
<keyword evidence="4 7" id="KW-0812">Transmembrane</keyword>
<evidence type="ECO:0000256" key="1">
    <source>
        <dbReference type="ARBA" id="ARBA00004571"/>
    </source>
</evidence>
<dbReference type="PROSITE" id="PS52016">
    <property type="entry name" value="TONB_DEPENDENT_REC_3"/>
    <property type="match status" value="1"/>
</dbReference>
<dbReference type="Pfam" id="PF07715">
    <property type="entry name" value="Plug"/>
    <property type="match status" value="1"/>
</dbReference>
<reference evidence="10" key="1">
    <citation type="submission" date="2023-06" db="EMBL/GenBank/DDBJ databases">
        <title>Genomic of Agaribacillus aureum.</title>
        <authorList>
            <person name="Wang G."/>
        </authorList>
    </citation>
    <scope>NUCLEOTIDE SEQUENCE</scope>
    <source>
        <strain evidence="10">BMA12</strain>
    </source>
</reference>
<keyword evidence="8" id="KW-1133">Transmembrane helix</keyword>
<evidence type="ECO:0000256" key="4">
    <source>
        <dbReference type="ARBA" id="ARBA00022692"/>
    </source>
</evidence>
<evidence type="ECO:0000256" key="5">
    <source>
        <dbReference type="ARBA" id="ARBA00023136"/>
    </source>
</evidence>
<dbReference type="Gene3D" id="2.170.130.10">
    <property type="entry name" value="TonB-dependent receptor, plug domain"/>
    <property type="match status" value="1"/>
</dbReference>
<evidence type="ECO:0000256" key="6">
    <source>
        <dbReference type="ARBA" id="ARBA00023237"/>
    </source>
</evidence>
<evidence type="ECO:0000256" key="8">
    <source>
        <dbReference type="SAM" id="Phobius"/>
    </source>
</evidence>
<evidence type="ECO:0000256" key="7">
    <source>
        <dbReference type="PROSITE-ProRule" id="PRU01360"/>
    </source>
</evidence>
<keyword evidence="5 7" id="KW-0472">Membrane</keyword>
<dbReference type="SUPFAM" id="SSF49464">
    <property type="entry name" value="Carboxypeptidase regulatory domain-like"/>
    <property type="match status" value="1"/>
</dbReference>
<organism evidence="10 11">
    <name type="scientific">Agaribacillus aureus</name>
    <dbReference type="NCBI Taxonomy" id="3051825"/>
    <lineage>
        <taxon>Bacteria</taxon>
        <taxon>Pseudomonadati</taxon>
        <taxon>Bacteroidota</taxon>
        <taxon>Cytophagia</taxon>
        <taxon>Cytophagales</taxon>
        <taxon>Splendidivirgaceae</taxon>
        <taxon>Agaribacillus</taxon>
    </lineage>
</organism>
<gene>
    <name evidence="10" type="ORF">QQ020_16235</name>
</gene>
<dbReference type="InterPro" id="IPR012910">
    <property type="entry name" value="Plug_dom"/>
</dbReference>
<protein>
    <submittedName>
        <fullName evidence="10">SusC/RagA family TonB-linked outer membrane protein</fullName>
    </submittedName>
</protein>
<dbReference type="InterPro" id="IPR039426">
    <property type="entry name" value="TonB-dep_rcpt-like"/>
</dbReference>
<dbReference type="Pfam" id="PF13715">
    <property type="entry name" value="CarbopepD_reg_2"/>
    <property type="match status" value="1"/>
</dbReference>
<dbReference type="InterPro" id="IPR023997">
    <property type="entry name" value="TonB-dep_OMP_SusC/RagA_CS"/>
</dbReference>
<comment type="subcellular location">
    <subcellularLocation>
        <location evidence="1 7">Cell outer membrane</location>
        <topology evidence="1 7">Multi-pass membrane protein</topology>
    </subcellularLocation>
</comment>
<dbReference type="InterPro" id="IPR023996">
    <property type="entry name" value="TonB-dep_OMP_SusC/RagA"/>
</dbReference>
<dbReference type="Gene3D" id="2.40.170.20">
    <property type="entry name" value="TonB-dependent receptor, beta-barrel domain"/>
    <property type="match status" value="1"/>
</dbReference>
<comment type="similarity">
    <text evidence="7">Belongs to the TonB-dependent receptor family.</text>
</comment>
<evidence type="ECO:0000313" key="10">
    <source>
        <dbReference type="EMBL" id="MDN5213621.1"/>
    </source>
</evidence>
<sequence>MKKNCTKLIYNIFLLTVKGFILQCLFVTIVAAGTTGASSAQSVYEVNIDLELKNATLKAAITKISEKTDYTFAFNITEMKRKRNRITKKFYNESVGNILEFLAQSYHLDFKRINETIHVKESHQLERKQTPVDERFVSLKQISGKVTDENGQGLPGASIIEKGTTNGTTADSEGKYRLTVSEGAILTFSFIGYQAQEIPVNNRSVIDVQMVADISELEEIVVVGYGTTRRSDLTGSVASVTTTELAEQPNNNILTALQGRAAGVQVFAGDNSPGGGINIRIRGTSTITGSTEPLYIIDGFPVTSDNASLNIGGGRGEGATSEGPGTNVFPNALSMINPSDIANIEILKDAAATAIYGSRGANGVVIITTKRGSIGKAKVSVDYSVSVSTLGNKLERLEGNLQGQISNERAIEDGADPADVRWNGADEFHPIPDGTAPSFDWQDVVYREALTHNLAITFSGGNEKTKYLISGNVLDQEGIMRETDFKDYRFRINLDNEINSFLSFKSSVLLSTSERRAPPGGGSGFGYNVVTRILSFHPLINPEWRDPDNPNLWYVDPEFGGDISQIYSNPLKMLQDIEDLYKRNRLLGNISATVNIIDNLKLVGNAGIDYIDGQRTIFERNTLILAGQENRGRGILRTNESIRTNFNAYLSWDKSFGDHTFNALLGAENTTTRRTTVNLQAAEFAVDDLLTDDFQVANSESFNIDNSTDPNFVLIGFFGRANYNFKNKYYVSLNARRDGSSVFGPNNKWGFFPSAALAWRITEESFLQGQDILSDLKIRTSIGQTGNGNLATGSSEGVWSLSNNRYSFGGSAVLGASLSRISNPELKWESTTQYNIGFDARLMEGRFGVVFDFYIKDTEDLILPVVIPPTSGFSSSIQNLGTLRNRGIEIAVDAVILDKGDFKWSVNGNISFQKMFATDVQEGTNEDPRTGERYLEVFNFPRRNGPRLYEGEDAGQMYAYVRGGVFATQEEADAAPKQIEGNVEGYAWYRDIDGNGEIDFADQVAVGKITPDFIYGFSTNLSYKNFDLSLFFQGVEGNSIVSWYRGDIEDPRNINFWTEENRNTNVPVNAIPNGELGGGELDSEDVQDGSYLRLKNVRLGYRVPGDVKYFGGLNVFFTGTNLLTFTDYDGYDPDVSAGGSTPFSEGYDTGVYPYAKQFTLGFNYNF</sequence>
<dbReference type="EMBL" id="JAUJEB010000003">
    <property type="protein sequence ID" value="MDN5213621.1"/>
    <property type="molecule type" value="Genomic_DNA"/>
</dbReference>
<evidence type="ECO:0000259" key="9">
    <source>
        <dbReference type="Pfam" id="PF07715"/>
    </source>
</evidence>